<comment type="caution">
    <text evidence="2">The sequence shown here is derived from an EMBL/GenBank/DDBJ whole genome shotgun (WGS) entry which is preliminary data.</text>
</comment>
<dbReference type="Proteomes" id="UP000785679">
    <property type="component" value="Unassembled WGS sequence"/>
</dbReference>
<gene>
    <name evidence="2" type="ORF">FGO68_gene11719</name>
</gene>
<reference evidence="2" key="1">
    <citation type="submission" date="2019-06" db="EMBL/GenBank/DDBJ databases">
        <authorList>
            <person name="Zheng W."/>
        </authorList>
    </citation>
    <scope>NUCLEOTIDE SEQUENCE</scope>
    <source>
        <strain evidence="2">QDHG01</strain>
    </source>
</reference>
<organism evidence="2 3">
    <name type="scientific">Halteria grandinella</name>
    <dbReference type="NCBI Taxonomy" id="5974"/>
    <lineage>
        <taxon>Eukaryota</taxon>
        <taxon>Sar</taxon>
        <taxon>Alveolata</taxon>
        <taxon>Ciliophora</taxon>
        <taxon>Intramacronucleata</taxon>
        <taxon>Spirotrichea</taxon>
        <taxon>Stichotrichia</taxon>
        <taxon>Sporadotrichida</taxon>
        <taxon>Halteriidae</taxon>
        <taxon>Halteria</taxon>
    </lineage>
</organism>
<feature type="transmembrane region" description="Helical" evidence="1">
    <location>
        <begin position="12"/>
        <end position="31"/>
    </location>
</feature>
<keyword evidence="1" id="KW-0472">Membrane</keyword>
<accession>A0A8J8NAY9</accession>
<keyword evidence="1" id="KW-1133">Transmembrane helix</keyword>
<protein>
    <submittedName>
        <fullName evidence="2">Uncharacterized protein</fullName>
    </submittedName>
</protein>
<keyword evidence="3" id="KW-1185">Reference proteome</keyword>
<evidence type="ECO:0000256" key="1">
    <source>
        <dbReference type="SAM" id="Phobius"/>
    </source>
</evidence>
<dbReference type="EMBL" id="RRYP01029743">
    <property type="protein sequence ID" value="TNV71618.1"/>
    <property type="molecule type" value="Genomic_DNA"/>
</dbReference>
<keyword evidence="1" id="KW-0812">Transmembrane</keyword>
<evidence type="ECO:0000313" key="2">
    <source>
        <dbReference type="EMBL" id="TNV71618.1"/>
    </source>
</evidence>
<dbReference type="AlphaFoldDB" id="A0A8J8NAY9"/>
<proteinExistence type="predicted"/>
<sequence>MIIENPCQPLFDFLFVSFLFTYYFCCLSSRFSSPAVYIIQSMLFHPGISQIIQYILHLFLVSTLTNIYKAHTLICYLF</sequence>
<evidence type="ECO:0000313" key="3">
    <source>
        <dbReference type="Proteomes" id="UP000785679"/>
    </source>
</evidence>
<feature type="transmembrane region" description="Helical" evidence="1">
    <location>
        <begin position="51"/>
        <end position="68"/>
    </location>
</feature>
<name>A0A8J8NAY9_HALGN</name>